<evidence type="ECO:0000256" key="8">
    <source>
        <dbReference type="ARBA" id="ARBA00049299"/>
    </source>
</evidence>
<evidence type="ECO:0000259" key="10">
    <source>
        <dbReference type="PROSITE" id="PS50011"/>
    </source>
</evidence>
<evidence type="ECO:0000256" key="2">
    <source>
        <dbReference type="ARBA" id="ARBA00022741"/>
    </source>
</evidence>
<comment type="catalytic activity">
    <reaction evidence="9">
        <text>L-tyrosyl-[protein] + ATP = O-phospho-L-tyrosyl-[protein] + ADP + H(+)</text>
        <dbReference type="Rhea" id="RHEA:10596"/>
        <dbReference type="Rhea" id="RHEA-COMP:10136"/>
        <dbReference type="Rhea" id="RHEA-COMP:20101"/>
        <dbReference type="ChEBI" id="CHEBI:15378"/>
        <dbReference type="ChEBI" id="CHEBI:30616"/>
        <dbReference type="ChEBI" id="CHEBI:46858"/>
        <dbReference type="ChEBI" id="CHEBI:61978"/>
        <dbReference type="ChEBI" id="CHEBI:456216"/>
        <dbReference type="EC" id="2.7.12.2"/>
    </reaction>
</comment>
<dbReference type="PROSITE" id="PS00108">
    <property type="entry name" value="PROTEIN_KINASE_ST"/>
    <property type="match status" value="1"/>
</dbReference>
<sequence>MVLSMRRPRVNLHVQLPKPVEIPQYVPSPLIPLPTQEVQQVSDLEKLQVLGSGNGGTVYRVCHNKSSKVQCHGVFEESFDDISILMEYVEAGSLDVLAKTLGSFSETIIANIAYQSLTGLDYLHSKKIVHRDIKPSNLLVTREMASQDC</sequence>
<comment type="similarity">
    <text evidence="5">Belongs to the protein kinase superfamily. STE Ser/Thr protein kinase family. MAP kinase kinase subfamily.</text>
</comment>
<dbReference type="PROSITE" id="PS50011">
    <property type="entry name" value="PROTEIN_KINASE_DOM"/>
    <property type="match status" value="1"/>
</dbReference>
<dbReference type="InterPro" id="IPR011009">
    <property type="entry name" value="Kinase-like_dom_sf"/>
</dbReference>
<dbReference type="SUPFAM" id="SSF56112">
    <property type="entry name" value="Protein kinase-like (PK-like)"/>
    <property type="match status" value="1"/>
</dbReference>
<protein>
    <recommendedName>
        <fullName evidence="6">mitogen-activated protein kinase kinase</fullName>
        <ecNumber evidence="6">2.7.12.2</ecNumber>
    </recommendedName>
</protein>
<comment type="catalytic activity">
    <reaction evidence="8">
        <text>L-threonyl-[protein] + ATP = O-phospho-L-threonyl-[protein] + ADP + H(+)</text>
        <dbReference type="Rhea" id="RHEA:46608"/>
        <dbReference type="Rhea" id="RHEA-COMP:11060"/>
        <dbReference type="Rhea" id="RHEA-COMP:11605"/>
        <dbReference type="ChEBI" id="CHEBI:15378"/>
        <dbReference type="ChEBI" id="CHEBI:30013"/>
        <dbReference type="ChEBI" id="CHEBI:30616"/>
        <dbReference type="ChEBI" id="CHEBI:61977"/>
        <dbReference type="ChEBI" id="CHEBI:456216"/>
        <dbReference type="EC" id="2.7.12.2"/>
    </reaction>
</comment>
<evidence type="ECO:0000313" key="11">
    <source>
        <dbReference type="EMBL" id="KAL2533158.1"/>
    </source>
</evidence>
<name>A0ABD1V746_9LAMI</name>
<dbReference type="AlphaFoldDB" id="A0ABD1V746"/>
<dbReference type="EC" id="2.7.12.2" evidence="6"/>
<dbReference type="GO" id="GO:0004708">
    <property type="term" value="F:MAP kinase kinase activity"/>
    <property type="evidence" value="ECO:0007669"/>
    <property type="project" value="UniProtKB-EC"/>
</dbReference>
<reference evidence="12" key="1">
    <citation type="submission" date="2024-07" db="EMBL/GenBank/DDBJ databases">
        <title>Two chromosome-level genome assemblies of Korean endemic species Abeliophyllum distichum and Forsythia ovata (Oleaceae).</title>
        <authorList>
            <person name="Jang H."/>
        </authorList>
    </citation>
    <scope>NUCLEOTIDE SEQUENCE [LARGE SCALE GENOMIC DNA]</scope>
</reference>
<dbReference type="Pfam" id="PF00069">
    <property type="entry name" value="Pkinase"/>
    <property type="match status" value="1"/>
</dbReference>
<evidence type="ECO:0000256" key="4">
    <source>
        <dbReference type="ARBA" id="ARBA00022840"/>
    </source>
</evidence>
<feature type="domain" description="Protein kinase" evidence="10">
    <location>
        <begin position="1"/>
        <end position="149"/>
    </location>
</feature>
<evidence type="ECO:0000256" key="5">
    <source>
        <dbReference type="ARBA" id="ARBA00038035"/>
    </source>
</evidence>
<keyword evidence="3 11" id="KW-0418">Kinase</keyword>
<evidence type="ECO:0000256" key="3">
    <source>
        <dbReference type="ARBA" id="ARBA00022777"/>
    </source>
</evidence>
<accession>A0ABD1V746</accession>
<dbReference type="Gene3D" id="3.30.200.20">
    <property type="entry name" value="Phosphorylase Kinase, domain 1"/>
    <property type="match status" value="2"/>
</dbReference>
<evidence type="ECO:0000256" key="1">
    <source>
        <dbReference type="ARBA" id="ARBA00022679"/>
    </source>
</evidence>
<evidence type="ECO:0000256" key="6">
    <source>
        <dbReference type="ARBA" id="ARBA00038999"/>
    </source>
</evidence>
<organism evidence="11 12">
    <name type="scientific">Abeliophyllum distichum</name>
    <dbReference type="NCBI Taxonomy" id="126358"/>
    <lineage>
        <taxon>Eukaryota</taxon>
        <taxon>Viridiplantae</taxon>
        <taxon>Streptophyta</taxon>
        <taxon>Embryophyta</taxon>
        <taxon>Tracheophyta</taxon>
        <taxon>Spermatophyta</taxon>
        <taxon>Magnoliopsida</taxon>
        <taxon>eudicotyledons</taxon>
        <taxon>Gunneridae</taxon>
        <taxon>Pentapetalae</taxon>
        <taxon>asterids</taxon>
        <taxon>lamiids</taxon>
        <taxon>Lamiales</taxon>
        <taxon>Oleaceae</taxon>
        <taxon>Forsythieae</taxon>
        <taxon>Abeliophyllum</taxon>
    </lineage>
</organism>
<dbReference type="GO" id="GO:0005524">
    <property type="term" value="F:ATP binding"/>
    <property type="evidence" value="ECO:0007669"/>
    <property type="project" value="UniProtKB-KW"/>
</dbReference>
<evidence type="ECO:0000256" key="9">
    <source>
        <dbReference type="ARBA" id="ARBA00051693"/>
    </source>
</evidence>
<dbReference type="InterPro" id="IPR008271">
    <property type="entry name" value="Ser/Thr_kinase_AS"/>
</dbReference>
<proteinExistence type="inferred from homology"/>
<dbReference type="GO" id="GO:0051707">
    <property type="term" value="P:response to other organism"/>
    <property type="evidence" value="ECO:0007669"/>
    <property type="project" value="UniProtKB-ARBA"/>
</dbReference>
<comment type="caution">
    <text evidence="11">The sequence shown here is derived from an EMBL/GenBank/DDBJ whole genome shotgun (WGS) entry which is preliminary data.</text>
</comment>
<comment type="catalytic activity">
    <reaction evidence="7">
        <text>L-seryl-[protein] + ATP = O-phospho-L-seryl-[protein] + ADP + H(+)</text>
        <dbReference type="Rhea" id="RHEA:17989"/>
        <dbReference type="Rhea" id="RHEA-COMP:9863"/>
        <dbReference type="Rhea" id="RHEA-COMP:11604"/>
        <dbReference type="ChEBI" id="CHEBI:15378"/>
        <dbReference type="ChEBI" id="CHEBI:29999"/>
        <dbReference type="ChEBI" id="CHEBI:30616"/>
        <dbReference type="ChEBI" id="CHEBI:83421"/>
        <dbReference type="ChEBI" id="CHEBI:456216"/>
        <dbReference type="EC" id="2.7.12.2"/>
    </reaction>
</comment>
<dbReference type="SMART" id="SM00220">
    <property type="entry name" value="S_TKc"/>
    <property type="match status" value="1"/>
</dbReference>
<evidence type="ECO:0000313" key="12">
    <source>
        <dbReference type="Proteomes" id="UP001604336"/>
    </source>
</evidence>
<dbReference type="InterPro" id="IPR000719">
    <property type="entry name" value="Prot_kinase_dom"/>
</dbReference>
<keyword evidence="4" id="KW-0067">ATP-binding</keyword>
<dbReference type="PANTHER" id="PTHR48013">
    <property type="entry name" value="DUAL SPECIFICITY MITOGEN-ACTIVATED PROTEIN KINASE KINASE 5-RELATED"/>
    <property type="match status" value="1"/>
</dbReference>
<keyword evidence="1" id="KW-0808">Transferase</keyword>
<dbReference type="PANTHER" id="PTHR48013:SF9">
    <property type="entry name" value="DUAL SPECIFICITY MITOGEN-ACTIVATED PROTEIN KINASE KINASE 5"/>
    <property type="match status" value="1"/>
</dbReference>
<dbReference type="Gene3D" id="1.10.510.10">
    <property type="entry name" value="Transferase(Phosphotransferase) domain 1"/>
    <property type="match status" value="1"/>
</dbReference>
<evidence type="ECO:0000256" key="7">
    <source>
        <dbReference type="ARBA" id="ARBA00049014"/>
    </source>
</evidence>
<keyword evidence="2" id="KW-0547">Nucleotide-binding</keyword>
<gene>
    <name evidence="11" type="ORF">Adt_06509</name>
</gene>
<dbReference type="EMBL" id="JBFOLK010000002">
    <property type="protein sequence ID" value="KAL2533158.1"/>
    <property type="molecule type" value="Genomic_DNA"/>
</dbReference>
<keyword evidence="12" id="KW-1185">Reference proteome</keyword>
<dbReference type="Proteomes" id="UP001604336">
    <property type="component" value="Unassembled WGS sequence"/>
</dbReference>